<dbReference type="PANTHER" id="PTHR43033:SF1">
    <property type="entry name" value="TRNA(ILE)-LYSIDINE SYNTHASE-RELATED"/>
    <property type="match status" value="1"/>
</dbReference>
<evidence type="ECO:0000313" key="9">
    <source>
        <dbReference type="Proteomes" id="UP000241247"/>
    </source>
</evidence>
<evidence type="ECO:0000256" key="6">
    <source>
        <dbReference type="HAMAP-Rule" id="MF_01161"/>
    </source>
</evidence>
<dbReference type="InterPro" id="IPR012795">
    <property type="entry name" value="tRNA_Ile_lys_synt_N"/>
</dbReference>
<evidence type="ECO:0000256" key="4">
    <source>
        <dbReference type="ARBA" id="ARBA00022840"/>
    </source>
</evidence>
<evidence type="ECO:0000256" key="2">
    <source>
        <dbReference type="ARBA" id="ARBA00022694"/>
    </source>
</evidence>
<evidence type="ECO:0000313" key="8">
    <source>
        <dbReference type="EMBL" id="PTM94436.1"/>
    </source>
</evidence>
<proteinExistence type="inferred from homology"/>
<keyword evidence="1 6" id="KW-0436">Ligase</keyword>
<feature type="domain" description="tRNA(Ile)-lysidine/2-thiocytidine synthase N-terminal" evidence="7">
    <location>
        <begin position="26"/>
        <end position="208"/>
    </location>
</feature>
<keyword evidence="3 6" id="KW-0547">Nucleotide-binding</keyword>
<evidence type="ECO:0000256" key="1">
    <source>
        <dbReference type="ARBA" id="ARBA00022598"/>
    </source>
</evidence>
<keyword evidence="2 6" id="KW-0819">tRNA processing</keyword>
<comment type="subcellular location">
    <subcellularLocation>
        <location evidence="6">Cytoplasm</location>
    </subcellularLocation>
</comment>
<dbReference type="InterPro" id="IPR011063">
    <property type="entry name" value="TilS/TtcA_N"/>
</dbReference>
<dbReference type="CDD" id="cd01992">
    <property type="entry name" value="TilS_N"/>
    <property type="match status" value="1"/>
</dbReference>
<dbReference type="AlphaFoldDB" id="A0A2T5B615"/>
<dbReference type="GO" id="GO:0005524">
    <property type="term" value="F:ATP binding"/>
    <property type="evidence" value="ECO:0007669"/>
    <property type="project" value="UniProtKB-UniRule"/>
</dbReference>
<keyword evidence="4 6" id="KW-0067">ATP-binding</keyword>
<sequence>MTRPDSQGIDDAVARFLDSFCSPGALLVAVSGGGDSVCLLVALDAALRSGRHVGFSLVACTIDHALREGSADEARWVAELCARRGIAHVTRRWEGAKPTSGIQAAAREARHAYLAEVAREIGAAAIVTAHNLDDQRETIAMRSMRRGAGAGLAGIAPATLVRGSAWVLRPLLAVPRADIRAHLRTIGQDWLDDPSNVDRRFERVRVRHDGAEPDAGAGPDADRALHVAGAAAAAARLEVACRGAAFITSEVRVVDASAGVLPPAAIATALAEPPAWRALLALAAVLGGREHLPDAAGADRLRDFIESGALSRKTVGRVVFDRRREGLFVYREQRGIDAITIAPHGEATWDGRWRVLNRGATALTVRAAAGEGDGLPGLHGVPAGVAARSARSRPRVLAAGFMADARSFALEPLLSPYERYLPVFELPLANALARLFGRKAFPPPPNARAEDEDSCDLR</sequence>
<reference evidence="8 9" key="1">
    <citation type="submission" date="2018-04" db="EMBL/GenBank/DDBJ databases">
        <title>Genomic Encyclopedia of Type Strains, Phase IV (KMG-IV): sequencing the most valuable type-strain genomes for metagenomic binning, comparative biology and taxonomic classification.</title>
        <authorList>
            <person name="Goeker M."/>
        </authorList>
    </citation>
    <scope>NUCLEOTIDE SEQUENCE [LARGE SCALE GENOMIC DNA]</scope>
    <source>
        <strain evidence="8 9">DSM 7138</strain>
    </source>
</reference>
<organism evidence="8 9">
    <name type="scientific">Mycoplana dimorpha</name>
    <dbReference type="NCBI Taxonomy" id="28320"/>
    <lineage>
        <taxon>Bacteria</taxon>
        <taxon>Pseudomonadati</taxon>
        <taxon>Pseudomonadota</taxon>
        <taxon>Alphaproteobacteria</taxon>
        <taxon>Hyphomicrobiales</taxon>
        <taxon>Rhizobiaceae</taxon>
        <taxon>Mycoplana</taxon>
    </lineage>
</organism>
<evidence type="ECO:0000256" key="3">
    <source>
        <dbReference type="ARBA" id="ARBA00022741"/>
    </source>
</evidence>
<dbReference type="GO" id="GO:0005737">
    <property type="term" value="C:cytoplasm"/>
    <property type="evidence" value="ECO:0007669"/>
    <property type="project" value="UniProtKB-SubCell"/>
</dbReference>
<dbReference type="GO" id="GO:0032267">
    <property type="term" value="F:tRNA(Ile)-lysidine synthase activity"/>
    <property type="evidence" value="ECO:0007669"/>
    <property type="project" value="UniProtKB-EC"/>
</dbReference>
<comment type="function">
    <text evidence="6">Ligates lysine onto the cytidine present at position 34 of the AUA codon-specific tRNA(Ile) that contains the anticodon CAU, in an ATP-dependent manner. Cytidine is converted to lysidine, thus changing the amino acid specificity of the tRNA from methionine to isoleucine.</text>
</comment>
<dbReference type="Pfam" id="PF01171">
    <property type="entry name" value="ATP_bind_3"/>
    <property type="match status" value="1"/>
</dbReference>
<feature type="binding site" evidence="6">
    <location>
        <begin position="31"/>
        <end position="36"/>
    </location>
    <ligand>
        <name>ATP</name>
        <dbReference type="ChEBI" id="CHEBI:30616"/>
    </ligand>
</feature>
<comment type="catalytic activity">
    <reaction evidence="5 6">
        <text>cytidine(34) in tRNA(Ile2) + L-lysine + ATP = lysidine(34) in tRNA(Ile2) + AMP + diphosphate + H(+)</text>
        <dbReference type="Rhea" id="RHEA:43744"/>
        <dbReference type="Rhea" id="RHEA-COMP:10625"/>
        <dbReference type="Rhea" id="RHEA-COMP:10670"/>
        <dbReference type="ChEBI" id="CHEBI:15378"/>
        <dbReference type="ChEBI" id="CHEBI:30616"/>
        <dbReference type="ChEBI" id="CHEBI:32551"/>
        <dbReference type="ChEBI" id="CHEBI:33019"/>
        <dbReference type="ChEBI" id="CHEBI:82748"/>
        <dbReference type="ChEBI" id="CHEBI:83665"/>
        <dbReference type="ChEBI" id="CHEBI:456215"/>
        <dbReference type="EC" id="6.3.4.19"/>
    </reaction>
</comment>
<comment type="caution">
    <text evidence="8">The sequence shown here is derived from an EMBL/GenBank/DDBJ whole genome shotgun (WGS) entry which is preliminary data.</text>
</comment>
<dbReference type="Gene3D" id="3.40.50.620">
    <property type="entry name" value="HUPs"/>
    <property type="match status" value="1"/>
</dbReference>
<dbReference type="SUPFAM" id="SSF52402">
    <property type="entry name" value="Adenine nucleotide alpha hydrolases-like"/>
    <property type="match status" value="1"/>
</dbReference>
<dbReference type="GO" id="GO:0006400">
    <property type="term" value="P:tRNA modification"/>
    <property type="evidence" value="ECO:0007669"/>
    <property type="project" value="UniProtKB-UniRule"/>
</dbReference>
<comment type="similarity">
    <text evidence="6">Belongs to the tRNA(Ile)-lysidine synthase family.</text>
</comment>
<dbReference type="Proteomes" id="UP000241247">
    <property type="component" value="Unassembled WGS sequence"/>
</dbReference>
<evidence type="ECO:0000259" key="7">
    <source>
        <dbReference type="Pfam" id="PF01171"/>
    </source>
</evidence>
<dbReference type="NCBIfam" id="TIGR02432">
    <property type="entry name" value="lysidine_TilS_N"/>
    <property type="match status" value="1"/>
</dbReference>
<evidence type="ECO:0000256" key="5">
    <source>
        <dbReference type="ARBA" id="ARBA00048539"/>
    </source>
</evidence>
<dbReference type="EMBL" id="PZZZ01000005">
    <property type="protein sequence ID" value="PTM94436.1"/>
    <property type="molecule type" value="Genomic_DNA"/>
</dbReference>
<dbReference type="RefSeq" id="WP_170115895.1">
    <property type="nucleotide sequence ID" value="NZ_JBHEEX010000003.1"/>
</dbReference>
<gene>
    <name evidence="6" type="primary">tilS</name>
    <name evidence="8" type="ORF">C7449_105338</name>
</gene>
<name>A0A2T5B615_MYCDI</name>
<comment type="domain">
    <text evidence="6">The N-terminal region contains the highly conserved SGGXDS motif, predicted to be a P-loop motif involved in ATP binding.</text>
</comment>
<dbReference type="EC" id="6.3.4.19" evidence="6"/>
<dbReference type="PANTHER" id="PTHR43033">
    <property type="entry name" value="TRNA(ILE)-LYSIDINE SYNTHASE-RELATED"/>
    <property type="match status" value="1"/>
</dbReference>
<dbReference type="InterPro" id="IPR012094">
    <property type="entry name" value="tRNA_Ile_lys_synt"/>
</dbReference>
<keyword evidence="9" id="KW-1185">Reference proteome</keyword>
<accession>A0A2T5B615</accession>
<dbReference type="InterPro" id="IPR014729">
    <property type="entry name" value="Rossmann-like_a/b/a_fold"/>
</dbReference>
<dbReference type="HAMAP" id="MF_01161">
    <property type="entry name" value="tRNA_Ile_lys_synt"/>
    <property type="match status" value="1"/>
</dbReference>
<protein>
    <recommendedName>
        <fullName evidence="6">tRNA(Ile)-lysidine synthase</fullName>
        <ecNumber evidence="6">6.3.4.19</ecNumber>
    </recommendedName>
    <alternativeName>
        <fullName evidence="6">tRNA(Ile)-2-lysyl-cytidine synthase</fullName>
    </alternativeName>
    <alternativeName>
        <fullName evidence="6">tRNA(Ile)-lysidine synthetase</fullName>
    </alternativeName>
</protein>
<keyword evidence="6" id="KW-0963">Cytoplasm</keyword>